<dbReference type="Proteomes" id="UP000193240">
    <property type="component" value="Unassembled WGS sequence"/>
</dbReference>
<gene>
    <name evidence="1" type="ORF">B5807_01122</name>
</gene>
<proteinExistence type="predicted"/>
<evidence type="ECO:0000313" key="1">
    <source>
        <dbReference type="EMBL" id="OSS55022.1"/>
    </source>
</evidence>
<dbReference type="AlphaFoldDB" id="A0A1Y2MGA9"/>
<keyword evidence="2" id="KW-1185">Reference proteome</keyword>
<dbReference type="OMA" id="WNTRARK"/>
<organism evidence="1 2">
    <name type="scientific">Epicoccum nigrum</name>
    <name type="common">Soil fungus</name>
    <name type="synonym">Epicoccum purpurascens</name>
    <dbReference type="NCBI Taxonomy" id="105696"/>
    <lineage>
        <taxon>Eukaryota</taxon>
        <taxon>Fungi</taxon>
        <taxon>Dikarya</taxon>
        <taxon>Ascomycota</taxon>
        <taxon>Pezizomycotina</taxon>
        <taxon>Dothideomycetes</taxon>
        <taxon>Pleosporomycetidae</taxon>
        <taxon>Pleosporales</taxon>
        <taxon>Pleosporineae</taxon>
        <taxon>Didymellaceae</taxon>
        <taxon>Epicoccum</taxon>
    </lineage>
</organism>
<name>A0A1Y2MGA9_EPING</name>
<evidence type="ECO:0000313" key="2">
    <source>
        <dbReference type="Proteomes" id="UP000193240"/>
    </source>
</evidence>
<reference evidence="1 2" key="1">
    <citation type="journal article" date="2017" name="Genome Announc.">
        <title>Genome sequence of the saprophytic ascomycete Epicoccum nigrum ICMP 19927 strain isolated from New Zealand.</title>
        <authorList>
            <person name="Fokin M."/>
            <person name="Fleetwood D."/>
            <person name="Weir B.S."/>
            <person name="Villas-Boas S.G."/>
        </authorList>
    </citation>
    <scope>NUCLEOTIDE SEQUENCE [LARGE SCALE GENOMIC DNA]</scope>
    <source>
        <strain evidence="1 2">ICMP 19927</strain>
    </source>
</reference>
<sequence length="271" mass="30180">MKDFRCLVASIKALSRSIIITKDTNILEVLGRGCLLIGVDAMHWNTRARKKAMTEAWIWSVLMDRIFASPFALSEDHGGTMTDLWYRLFGADHDHSWPVPSMACEQRRYKTMDHYVNAFGLNDFKDNGEGSGSAMHDNDFDSLYHEDRACFPVRNKAISIISSRLATVSAKGDFAQIPGIIDRAMTLALEMSLQRCRLQVTYPAVNANFVESQMSAVADADGEDMQDGVVAFVVHPGLTKWGDANGKDLDQRYDIAPSLVQLQPLKSCAPE</sequence>
<accession>A0A1Y2MGA9</accession>
<dbReference type="STRING" id="105696.A0A1Y2MGA9"/>
<protein>
    <submittedName>
        <fullName evidence="1">Uncharacterized protein</fullName>
    </submittedName>
</protein>
<dbReference type="InParanoid" id="A0A1Y2MGA9"/>
<dbReference type="EMBL" id="KZ107838">
    <property type="protein sequence ID" value="OSS55022.1"/>
    <property type="molecule type" value="Genomic_DNA"/>
</dbReference>